<dbReference type="Pfam" id="PF00353">
    <property type="entry name" value="HemolysinCabind"/>
    <property type="match status" value="9"/>
</dbReference>
<dbReference type="PRINTS" id="PR00313">
    <property type="entry name" value="CABNDNGRPT"/>
</dbReference>
<dbReference type="PANTHER" id="PTHR38340">
    <property type="entry name" value="S-LAYER PROTEIN"/>
    <property type="match status" value="1"/>
</dbReference>
<dbReference type="PROSITE" id="PS00330">
    <property type="entry name" value="HEMOLYSIN_CALCIUM"/>
    <property type="match status" value="4"/>
</dbReference>
<dbReference type="SUPFAM" id="SSF51120">
    <property type="entry name" value="beta-Roll"/>
    <property type="match status" value="4"/>
</dbReference>
<dbReference type="GO" id="GO:0005576">
    <property type="term" value="C:extracellular region"/>
    <property type="evidence" value="ECO:0007669"/>
    <property type="project" value="UniProtKB-SubCell"/>
</dbReference>
<comment type="caution">
    <text evidence="4">The sequence shown here is derived from an EMBL/GenBank/DDBJ whole genome shotgun (WGS) entry which is preliminary data.</text>
</comment>
<dbReference type="InterPro" id="IPR050557">
    <property type="entry name" value="RTX_toxin/Mannuronan_C5-epim"/>
</dbReference>
<evidence type="ECO:0008006" key="6">
    <source>
        <dbReference type="Google" id="ProtNLM"/>
    </source>
</evidence>
<dbReference type="Proteomes" id="UP000218151">
    <property type="component" value="Unassembled WGS sequence"/>
</dbReference>
<keyword evidence="5" id="KW-1185">Reference proteome</keyword>
<evidence type="ECO:0000313" key="4">
    <source>
        <dbReference type="EMBL" id="PAX06764.1"/>
    </source>
</evidence>
<feature type="compositionally biased region" description="Gly residues" evidence="3">
    <location>
        <begin position="814"/>
        <end position="825"/>
    </location>
</feature>
<name>A0A2A2SBT1_9SPHN</name>
<organism evidence="4 5">
    <name type="scientific">Sphingomonas lenta</name>
    <dbReference type="NCBI Taxonomy" id="1141887"/>
    <lineage>
        <taxon>Bacteria</taxon>
        <taxon>Pseudomonadati</taxon>
        <taxon>Pseudomonadota</taxon>
        <taxon>Alphaproteobacteria</taxon>
        <taxon>Sphingomonadales</taxon>
        <taxon>Sphingomonadaceae</taxon>
        <taxon>Sphingomonas</taxon>
    </lineage>
</organism>
<dbReference type="InterPro" id="IPR011049">
    <property type="entry name" value="Serralysin-like_metalloprot_C"/>
</dbReference>
<reference evidence="5" key="1">
    <citation type="submission" date="2017-09" db="EMBL/GenBank/DDBJ databases">
        <authorList>
            <person name="Feng G."/>
            <person name="Zhu H."/>
        </authorList>
    </citation>
    <scope>NUCLEOTIDE SEQUENCE [LARGE SCALE GENOMIC DNA]</scope>
    <source>
        <strain evidence="5">1PNM-20</strain>
    </source>
</reference>
<gene>
    <name evidence="4" type="ORF">CKY28_16730</name>
</gene>
<dbReference type="PANTHER" id="PTHR38340:SF1">
    <property type="entry name" value="S-LAYER PROTEIN"/>
    <property type="match status" value="1"/>
</dbReference>
<feature type="region of interest" description="Disordered" evidence="3">
    <location>
        <begin position="787"/>
        <end position="825"/>
    </location>
</feature>
<dbReference type="InterPro" id="IPR001343">
    <property type="entry name" value="Hemolysn_Ca-bd"/>
</dbReference>
<feature type="region of interest" description="Disordered" evidence="3">
    <location>
        <begin position="1601"/>
        <end position="1621"/>
    </location>
</feature>
<keyword evidence="2" id="KW-0964">Secreted</keyword>
<dbReference type="InterPro" id="IPR018511">
    <property type="entry name" value="Hemolysin-typ_Ca-bd_CS"/>
</dbReference>
<evidence type="ECO:0000256" key="2">
    <source>
        <dbReference type="ARBA" id="ARBA00022525"/>
    </source>
</evidence>
<protein>
    <recommendedName>
        <fullName evidence="6">Calcium-binding protein</fullName>
    </recommendedName>
</protein>
<evidence type="ECO:0000313" key="5">
    <source>
        <dbReference type="Proteomes" id="UP000218151"/>
    </source>
</evidence>
<dbReference type="Gene3D" id="2.150.10.10">
    <property type="entry name" value="Serralysin-like metalloprotease, C-terminal"/>
    <property type="match status" value="6"/>
</dbReference>
<feature type="region of interest" description="Disordered" evidence="3">
    <location>
        <begin position="676"/>
        <end position="696"/>
    </location>
</feature>
<accession>A0A2A2SBT1</accession>
<evidence type="ECO:0000256" key="3">
    <source>
        <dbReference type="SAM" id="MobiDB-lite"/>
    </source>
</evidence>
<dbReference type="InterPro" id="IPR049804">
    <property type="entry name" value="Choice_anch_L"/>
</dbReference>
<comment type="subcellular location">
    <subcellularLocation>
        <location evidence="1">Secreted</location>
    </subcellularLocation>
</comment>
<dbReference type="EMBL" id="NSLI01000005">
    <property type="protein sequence ID" value="PAX06764.1"/>
    <property type="molecule type" value="Genomic_DNA"/>
</dbReference>
<evidence type="ECO:0000256" key="1">
    <source>
        <dbReference type="ARBA" id="ARBA00004613"/>
    </source>
</evidence>
<dbReference type="NCBIfam" id="NF038133">
    <property type="entry name" value="choice_anch_L"/>
    <property type="match status" value="1"/>
</dbReference>
<proteinExistence type="predicted"/>
<dbReference type="OrthoDB" id="6769681at2"/>
<dbReference type="GO" id="GO:0005509">
    <property type="term" value="F:calcium ion binding"/>
    <property type="evidence" value="ECO:0007669"/>
    <property type="project" value="InterPro"/>
</dbReference>
<dbReference type="RefSeq" id="WP_095999509.1">
    <property type="nucleotide sequence ID" value="NZ_NSLI01000005.1"/>
</dbReference>
<feature type="compositionally biased region" description="Basic and acidic residues" evidence="3">
    <location>
        <begin position="792"/>
        <end position="801"/>
    </location>
</feature>
<sequence>MPLTKTQLQNSLNAFFDTIATSIANEIGSKALPLLGPVGSLPGADAVGGAFEDLRDQILAAIGSLDEAAPDFAQSAADAIDALALPGVDAFEDGGDLRLSFTRDVTVETGDAALAEDAALGFLELEVTTGATISATLDADLRIAADGSLSLEEQTEPELVVNVEADLSLTDVEAKLGVVTVKLSDVDPTAPELDVEFALDIDKTPAGAFGVDPALTAAARLDVRFAGDVLAGILPDIDGRLTVDFPVDGDGFGAPAVSVSEVTLDLSTYFDIIGNSALKVGDLFNAGALGTIVDIAVAPVPVLNDIAQIIPGLKHKFDQVGDIDGTGNGIVQLGDLAVGMSPASKQFIGPVYQVLAIIDVLRKAAALEGLGSIEIGGGTRAADGMLIPDNDPAAILAALKGKLAAISDDILPPEVKAYLTDFDDAAALAALSAATVGPSKGFTFGLLENPADVLKLLLTNETVDLVEFDIPTLELGAEFSQFFPVLGPLGFELGGDLRARINADVGYDSRGLVTGKLADGFYFATPANPTPDPAVPDYEPVGQLNTSLFGGAGLGFGFGSVTVRASFDFGLAAYFEDQDGDGKFRPGEDGLGCIFSPISGQAGVSVYLNFKIGFGPFSVKKKVPLAEQKIADFDIFECPPPTVTPTPEAPGLATVSGPEILLNVGDRAALRKVPDRETGEAKNVANVDDPETPENESANEGYVIALARDVTNEGVNGSTSTPVPGKLDIVAFGVTQRVDASGVIRANFKDGADRLDIQGAVGVRAEVNAGNGEDYLAGGAGDDVLNGEAGDDVLRGGDGADRLSGGTEDDELSGGKGGDTLDGGAGVDTVDYSQANRDVGVGVTIMLNAGEFAGSGGEANGDVLRDVENIVGTDFRDWIDARKVGFNTYLEGGAGSDWLFGGAGQDFLQGSAGTDYMDGGALEDATTYIFSWAGVDIDMLRFAQLGGDAQGDRLLNLEVVQATVFDDRLYGNGLDNKFDAGSGDDELDGRGGVDELFAGDGDDLVYARGDGDLLHGGFGRDRLSYAFAGAAVTVNLGRTQNSDGSFNADAAPDRIVMAIPTSAGNPGVSWFSDLVGSAFDDTLTGDISYNRVEGGAGDDLVFGGAGFDTLQGGAGADLLEGGEGIDWVDYSDSNAGVAVDLAANTAAGGTATGDRYRTLFTDVRVENILGSGYADTLTGSDADNVIDPNISGRSVVESVQGGAGVDTLRVDYSTAEADVAGGVFGGILFGAAGSLRRSPDPATNFDLVEVESVERLDFTGTRSADRIGGGDDADRIVTGGGNDIVLTGGGADLVLAGRGDDRVVYGDTSLLEGIAPAPDATVAPAAIIVDTFVLAPTFFLSGDRGIDALSMYLPTLDEDVTITGGDGSGEFNGVNLRLTAGGSARRFEWLDRVITGFGDDRVTQVGRRDNEFETGDGNDRITPGLGRDFVDGGLNTAGLAFKESGDFVNVYSITDSLAFQAAGDVLVLDYSSLGPDQRLISATDATISLFVERPFATFASRAPVYTNNGRFIALDVAVHGESGVPRPLPNDASDDLSFANIERLEVLGGGGDDVIAGTDAAFDLGVLPVTPTGAMGGDDILRGGDGDDQLFGKTGDDWLEGGAGDDTLQGASLGDPRSSPVYDFRETDTLTGGEGADTFVVGVAGGALHMRLPDEPTFAGFGDRAIIADFDRTEGDRIQLWGEAGDYRVEVDPTGAGTWIYLANGRNVAGGPDAGRDEPIAFVTGVFDLDLESADFVYVDGDSAPDEGFAALLAADRARADALADLLAPEGAEAAAFASLEAEAAGFTVTQQSDAGALKAMLDAGTGASATSLSLSGAAEAFGTFSGDPFGLGEGIILSTGVAEDLPGPNTAQSGGSNIGAIPITFVKIGRTGENDIFRADLTGLNVDIRSLKLTDSGSGLGGSAGSASGFDLGAIALSTKFIANADGLNLDDPTVLPRLDVFDFSNASLTYQAGTQGPAPSNFPYLADLPGSVNGLVDQARVRLDLFAGPFYDSSDVVGTLTLGEGGSIGFDLTEPVSADGPLYLYIAESGGSGEVVTGSIDVSSDTIEPTGDLSTDLGAEGPGGDATAMTYRFTPKAGDTAFAMNVVLFTEELPEFDGSDLTDHFSIKLNGVEIGALNNGNALSIKSLALSPNDDVRFNDVGTGPLADVIRADAYTSVLRISGDLAAGENVLTIEARDGRDAFLDSGLLIQTGSFRTFAKPTFTVVPSDGAAEPGGEVTFTISLPPDADLDGPVSITLTPTDKLDLGAGAGAPVTLTFTPDGPKSQEVKAEVSDDADPEQDAGISFMVEADDPDLDGSPVSPVFVDVLPVTEPDDPYLIFERLSGDLVEGFTAADDLIAAAGLPGPSSFHVEGTATGRDRIAGFGRNDILIVDERIFDANDDGVITFGRNGVLDLDGPDKGVDTLRFSGGPTRLRLLGSDDEGHWVYADAAVRLRGMREGMLGDDALAGDAAGKRQDVFLFDTDLDVNWGRDTIERFGSEDLLVTTSKLYDGDGDGLIALVDGTVELNGNAFFDPAHAGEVGPNSPFGTVRLRDGAGTLLESITLDHVTVRDGVTYFHYRAGEGSPSALMRDSAEDWWM</sequence>